<organism evidence="2 3">
    <name type="scientific">Nibricoccus aquaticus</name>
    <dbReference type="NCBI Taxonomy" id="2576891"/>
    <lineage>
        <taxon>Bacteria</taxon>
        <taxon>Pseudomonadati</taxon>
        <taxon>Verrucomicrobiota</taxon>
        <taxon>Opitutia</taxon>
        <taxon>Opitutales</taxon>
        <taxon>Opitutaceae</taxon>
        <taxon>Nibricoccus</taxon>
    </lineage>
</organism>
<dbReference type="RefSeq" id="WP_096057165.1">
    <property type="nucleotide sequence ID" value="NZ_CP023344.1"/>
</dbReference>
<dbReference type="Pfam" id="PF11381">
    <property type="entry name" value="DUF3185"/>
    <property type="match status" value="1"/>
</dbReference>
<gene>
    <name evidence="2" type="ORF">CMV30_17150</name>
</gene>
<dbReference type="InterPro" id="IPR021521">
    <property type="entry name" value="DUF3185"/>
</dbReference>
<evidence type="ECO:0000313" key="3">
    <source>
        <dbReference type="Proteomes" id="UP000217265"/>
    </source>
</evidence>
<proteinExistence type="predicted"/>
<dbReference type="AlphaFoldDB" id="A0A290QGY3"/>
<reference evidence="2 3" key="1">
    <citation type="submission" date="2017-09" db="EMBL/GenBank/DDBJ databases">
        <title>Complete genome sequence of Verrucomicrobial strain HZ-65, isolated from freshwater.</title>
        <authorList>
            <person name="Choi A."/>
        </authorList>
    </citation>
    <scope>NUCLEOTIDE SEQUENCE [LARGE SCALE GENOMIC DNA]</scope>
    <source>
        <strain evidence="2 3">HZ-65</strain>
    </source>
</reference>
<dbReference type="EMBL" id="CP023344">
    <property type="protein sequence ID" value="ATC65536.1"/>
    <property type="molecule type" value="Genomic_DNA"/>
</dbReference>
<protein>
    <recommendedName>
        <fullName evidence="4">DUF3185 domain-containing protein</fullName>
    </recommendedName>
</protein>
<dbReference type="KEGG" id="vbh:CMV30_17150"/>
<dbReference type="Proteomes" id="UP000217265">
    <property type="component" value="Chromosome"/>
</dbReference>
<evidence type="ECO:0000256" key="1">
    <source>
        <dbReference type="SAM" id="Phobius"/>
    </source>
</evidence>
<keyword evidence="1" id="KW-0472">Membrane</keyword>
<name>A0A290QGY3_9BACT</name>
<keyword evidence="1" id="KW-1133">Transmembrane helix</keyword>
<accession>A0A290QGY3</accession>
<evidence type="ECO:0000313" key="2">
    <source>
        <dbReference type="EMBL" id="ATC65536.1"/>
    </source>
</evidence>
<feature type="transmembrane region" description="Helical" evidence="1">
    <location>
        <begin position="44"/>
        <end position="62"/>
    </location>
</feature>
<keyword evidence="3" id="KW-1185">Reference proteome</keyword>
<keyword evidence="1" id="KW-0812">Transmembrane</keyword>
<sequence length="66" mass="6623">MSKSLALAVLVVGAVLLVWGINSANSAGSEVTEALTGAPTDKSIWLIALGALGAIAGSVSLFRRRA</sequence>
<evidence type="ECO:0008006" key="4">
    <source>
        <dbReference type="Google" id="ProtNLM"/>
    </source>
</evidence>